<reference evidence="4 5" key="1">
    <citation type="journal article" date="2009" name="Nature">
        <title>Evolution of pathogenicity and sexual reproduction in eight Candida genomes.</title>
        <authorList>
            <person name="Butler G."/>
            <person name="Rasmussen M.D."/>
            <person name="Lin M.F."/>
            <person name="Santos M.A."/>
            <person name="Sakthikumar S."/>
            <person name="Munro C.A."/>
            <person name="Rheinbay E."/>
            <person name="Grabherr M."/>
            <person name="Forche A."/>
            <person name="Reedy J.L."/>
            <person name="Agrafioti I."/>
            <person name="Arnaud M.B."/>
            <person name="Bates S."/>
            <person name="Brown A.J."/>
            <person name="Brunke S."/>
            <person name="Costanzo M.C."/>
            <person name="Fitzpatrick D.A."/>
            <person name="de Groot P.W."/>
            <person name="Harris D."/>
            <person name="Hoyer L.L."/>
            <person name="Hube B."/>
            <person name="Klis F.M."/>
            <person name="Kodira C."/>
            <person name="Lennard N."/>
            <person name="Logue M.E."/>
            <person name="Martin R."/>
            <person name="Neiman A.M."/>
            <person name="Nikolaou E."/>
            <person name="Quail M.A."/>
            <person name="Quinn J."/>
            <person name="Santos M.C."/>
            <person name="Schmitzberger F.F."/>
            <person name="Sherlock G."/>
            <person name="Shah P."/>
            <person name="Silverstein K.A."/>
            <person name="Skrzypek M.S."/>
            <person name="Soll D."/>
            <person name="Staggs R."/>
            <person name="Stansfield I."/>
            <person name="Stumpf M.P."/>
            <person name="Sudbery P.E."/>
            <person name="Srikantha T."/>
            <person name="Zeng Q."/>
            <person name="Berman J."/>
            <person name="Berriman M."/>
            <person name="Heitman J."/>
            <person name="Gow N.A."/>
            <person name="Lorenz M.C."/>
            <person name="Birren B.W."/>
            <person name="Kellis M."/>
            <person name="Cuomo C.A."/>
        </authorList>
    </citation>
    <scope>NUCLEOTIDE SEQUENCE [LARGE SCALE GENOMIC DNA]</scope>
    <source>
        <strain evidence="5">ATCC MYA-3404 / T1</strain>
    </source>
</reference>
<evidence type="ECO:0000313" key="5">
    <source>
        <dbReference type="Proteomes" id="UP000002037"/>
    </source>
</evidence>
<proteinExistence type="predicted"/>
<protein>
    <recommendedName>
        <fullName evidence="3">LysM domain-containing protein</fullName>
    </recommendedName>
</protein>
<dbReference type="RefSeq" id="XP_002549880.1">
    <property type="nucleotide sequence ID" value="XM_002549834.1"/>
</dbReference>
<dbReference type="Gene3D" id="3.10.350.10">
    <property type="entry name" value="LysM domain"/>
    <property type="match status" value="1"/>
</dbReference>
<dbReference type="OrthoDB" id="73875at2759"/>
<sequence length="338" mass="38363">MMRILMLLILAFSFLQHSVLAVLKNCNYDPLSDHCNDIYTWKSNDTCKEVASRFNISVDDIDSYNSYIDYSFYCTDLTEGDQICLDWPDYSSCGDYDQCYFDNPEYFCETYEVDDENMTCRDICNLFDLSLAELKEFNKYSSQFSGCNPDYIYEGDIFCVTKPNFTDWENCYALAKQDHDTYYASMYFTEVQTITALDPYYGKTETYEFYYDPSQSEYTTRTYNITSAIVTSLSSAYKTFLSEYSELGEDRNSLAAIQTSLFGTNHGNFSGLFSTNGQTSKYGTVEPTHSGTDSGSASNSNSNSNSNSTAESSVLKGDADTLKMFGVTFVIAWLSCLL</sequence>
<dbReference type="AlphaFoldDB" id="C5MD76"/>
<dbReference type="InterPro" id="IPR036779">
    <property type="entry name" value="LysM_dom_sf"/>
</dbReference>
<dbReference type="Pfam" id="PF01476">
    <property type="entry name" value="LysM"/>
    <property type="match status" value="1"/>
</dbReference>
<feature type="compositionally biased region" description="Low complexity" evidence="1">
    <location>
        <begin position="290"/>
        <end position="312"/>
    </location>
</feature>
<gene>
    <name evidence="4" type="ORF">CTRG_04177</name>
</gene>
<feature type="domain" description="LysM" evidence="3">
    <location>
        <begin position="37"/>
        <end position="85"/>
    </location>
</feature>
<dbReference type="HOGENOM" id="CLU_821355_0_0_1"/>
<evidence type="ECO:0000259" key="3">
    <source>
        <dbReference type="PROSITE" id="PS51782"/>
    </source>
</evidence>
<dbReference type="InterPro" id="IPR018392">
    <property type="entry name" value="LysM"/>
</dbReference>
<feature type="signal peptide" evidence="2">
    <location>
        <begin position="1"/>
        <end position="21"/>
    </location>
</feature>
<accession>C5MD76</accession>
<feature type="chain" id="PRO_5002953365" description="LysM domain-containing protein" evidence="2">
    <location>
        <begin position="22"/>
        <end position="338"/>
    </location>
</feature>
<evidence type="ECO:0000256" key="1">
    <source>
        <dbReference type="SAM" id="MobiDB-lite"/>
    </source>
</evidence>
<name>C5MD76_CANTT</name>
<evidence type="ECO:0000313" key="4">
    <source>
        <dbReference type="EMBL" id="EER32506.1"/>
    </source>
</evidence>
<keyword evidence="2" id="KW-0732">Signal</keyword>
<dbReference type="Proteomes" id="UP000002037">
    <property type="component" value="Unassembled WGS sequence"/>
</dbReference>
<dbReference type="KEGG" id="ctp:CTRG_04177"/>
<dbReference type="EMBL" id="GG692399">
    <property type="protein sequence ID" value="EER32506.1"/>
    <property type="molecule type" value="Genomic_DNA"/>
</dbReference>
<keyword evidence="5" id="KW-1185">Reference proteome</keyword>
<dbReference type="PROSITE" id="PS51782">
    <property type="entry name" value="LYSM"/>
    <property type="match status" value="1"/>
</dbReference>
<dbReference type="VEuPathDB" id="FungiDB:CTRG_04177"/>
<dbReference type="SMART" id="SM00257">
    <property type="entry name" value="LysM"/>
    <property type="match status" value="2"/>
</dbReference>
<evidence type="ECO:0000256" key="2">
    <source>
        <dbReference type="SAM" id="SignalP"/>
    </source>
</evidence>
<organism evidence="4 5">
    <name type="scientific">Candida tropicalis (strain ATCC MYA-3404 / T1)</name>
    <name type="common">Yeast</name>
    <dbReference type="NCBI Taxonomy" id="294747"/>
    <lineage>
        <taxon>Eukaryota</taxon>
        <taxon>Fungi</taxon>
        <taxon>Dikarya</taxon>
        <taxon>Ascomycota</taxon>
        <taxon>Saccharomycotina</taxon>
        <taxon>Pichiomycetes</taxon>
        <taxon>Debaryomycetaceae</taxon>
        <taxon>Candida/Lodderomyces clade</taxon>
        <taxon>Candida</taxon>
    </lineage>
</organism>
<feature type="region of interest" description="Disordered" evidence="1">
    <location>
        <begin position="282"/>
        <end position="312"/>
    </location>
</feature>
<dbReference type="SUPFAM" id="SSF54106">
    <property type="entry name" value="LysM domain"/>
    <property type="match status" value="1"/>
</dbReference>
<dbReference type="GeneID" id="8299441"/>